<evidence type="ECO:0000256" key="8">
    <source>
        <dbReference type="ARBA" id="ARBA00022989"/>
    </source>
</evidence>
<evidence type="ECO:0000256" key="10">
    <source>
        <dbReference type="ARBA" id="ARBA00035611"/>
    </source>
</evidence>
<keyword evidence="14" id="KW-1185">Reference proteome</keyword>
<feature type="transmembrane region" description="Helical" evidence="12">
    <location>
        <begin position="370"/>
        <end position="389"/>
    </location>
</feature>
<evidence type="ECO:0000256" key="12">
    <source>
        <dbReference type="SAM" id="Phobius"/>
    </source>
</evidence>
<evidence type="ECO:0000313" key="13">
    <source>
        <dbReference type="EMBL" id="MBE1161921.1"/>
    </source>
</evidence>
<feature type="transmembrane region" description="Helical" evidence="12">
    <location>
        <begin position="289"/>
        <end position="307"/>
    </location>
</feature>
<evidence type="ECO:0000256" key="6">
    <source>
        <dbReference type="ARBA" id="ARBA00022597"/>
    </source>
</evidence>
<dbReference type="PANTHER" id="PTHR32196">
    <property type="entry name" value="ABC TRANSPORTER PERMEASE PROTEIN YPHD-RELATED-RELATED"/>
    <property type="match status" value="1"/>
</dbReference>
<organism evidence="13 14">
    <name type="scientific">Dyella acidiphila</name>
    <dbReference type="NCBI Taxonomy" id="2775866"/>
    <lineage>
        <taxon>Bacteria</taxon>
        <taxon>Pseudomonadati</taxon>
        <taxon>Pseudomonadota</taxon>
        <taxon>Gammaproteobacteria</taxon>
        <taxon>Lysobacterales</taxon>
        <taxon>Rhodanobacteraceae</taxon>
        <taxon>Dyella</taxon>
    </lineage>
</organism>
<keyword evidence="6" id="KW-0762">Sugar transport</keyword>
<protein>
    <recommendedName>
        <fullName evidence="11">Xylose transport system permease protein XylH</fullName>
    </recommendedName>
</protein>
<reference evidence="13 14" key="1">
    <citation type="submission" date="2020-09" db="EMBL/GenBank/DDBJ databases">
        <title>Dyella sp. 7MK23 isolated from forest soil.</title>
        <authorList>
            <person name="Fu J."/>
        </authorList>
    </citation>
    <scope>NUCLEOTIDE SEQUENCE [LARGE SCALE GENOMIC DNA]</scope>
    <source>
        <strain evidence="13 14">7MK23</strain>
    </source>
</reference>
<evidence type="ECO:0000256" key="3">
    <source>
        <dbReference type="ARBA" id="ARBA00022448"/>
    </source>
</evidence>
<evidence type="ECO:0000256" key="2">
    <source>
        <dbReference type="ARBA" id="ARBA00007942"/>
    </source>
</evidence>
<keyword evidence="4" id="KW-1003">Cell membrane</keyword>
<keyword evidence="8 12" id="KW-1133">Transmembrane helix</keyword>
<keyword evidence="9 12" id="KW-0472">Membrane</keyword>
<dbReference type="RefSeq" id="WP_192556756.1">
    <property type="nucleotide sequence ID" value="NZ_JACZZA010000010.1"/>
</dbReference>
<feature type="transmembrane region" description="Helical" evidence="12">
    <location>
        <begin position="219"/>
        <end position="236"/>
    </location>
</feature>
<evidence type="ECO:0000256" key="4">
    <source>
        <dbReference type="ARBA" id="ARBA00022475"/>
    </source>
</evidence>
<dbReference type="EMBL" id="JACZZA010000010">
    <property type="protein sequence ID" value="MBE1161921.1"/>
    <property type="molecule type" value="Genomic_DNA"/>
</dbReference>
<feature type="transmembrane region" description="Helical" evidence="12">
    <location>
        <begin position="114"/>
        <end position="133"/>
    </location>
</feature>
<keyword evidence="7 12" id="KW-0812">Transmembrane</keyword>
<comment type="caution">
    <text evidence="13">The sequence shown here is derived from an EMBL/GenBank/DDBJ whole genome shotgun (WGS) entry which is preliminary data.</text>
</comment>
<feature type="transmembrane region" description="Helical" evidence="12">
    <location>
        <begin position="242"/>
        <end position="260"/>
    </location>
</feature>
<dbReference type="Proteomes" id="UP000651010">
    <property type="component" value="Unassembled WGS sequence"/>
</dbReference>
<feature type="transmembrane region" description="Helical" evidence="12">
    <location>
        <begin position="177"/>
        <end position="199"/>
    </location>
</feature>
<comment type="subcellular location">
    <subcellularLocation>
        <location evidence="1">Cell inner membrane</location>
        <topology evidence="1">Multi-pass membrane protein</topology>
    </subcellularLocation>
</comment>
<evidence type="ECO:0000256" key="7">
    <source>
        <dbReference type="ARBA" id="ARBA00022692"/>
    </source>
</evidence>
<comment type="function">
    <text evidence="10">Part of the binding-protein-dependent transport system for D-xylose. Probably responsible for the translocation of the substrate across the membrane.</text>
</comment>
<dbReference type="InterPro" id="IPR001851">
    <property type="entry name" value="ABC_transp_permease"/>
</dbReference>
<gene>
    <name evidence="13" type="ORF">IGX34_16175</name>
</gene>
<feature type="transmembrane region" description="Helical" evidence="12">
    <location>
        <begin position="91"/>
        <end position="108"/>
    </location>
</feature>
<evidence type="ECO:0000313" key="14">
    <source>
        <dbReference type="Proteomes" id="UP000651010"/>
    </source>
</evidence>
<feature type="transmembrane region" description="Helical" evidence="12">
    <location>
        <begin position="67"/>
        <end position="84"/>
    </location>
</feature>
<name>A0ABR9GCZ4_9GAMM</name>
<dbReference type="Pfam" id="PF02653">
    <property type="entry name" value="BPD_transp_2"/>
    <property type="match status" value="1"/>
</dbReference>
<accession>A0ABR9GCZ4</accession>
<proteinExistence type="inferred from homology"/>
<keyword evidence="3" id="KW-0813">Transport</keyword>
<feature type="transmembrane region" description="Helical" evidence="12">
    <location>
        <begin position="140"/>
        <end position="157"/>
    </location>
</feature>
<feature type="transmembrane region" description="Helical" evidence="12">
    <location>
        <begin position="30"/>
        <end position="47"/>
    </location>
</feature>
<comment type="similarity">
    <text evidence="2">Belongs to the binding-protein-dependent transport system permease family. AraH/RbsC subfamily.</text>
</comment>
<dbReference type="CDD" id="cd06579">
    <property type="entry name" value="TM_PBP1_transp_AraH_like"/>
    <property type="match status" value="1"/>
</dbReference>
<evidence type="ECO:0000256" key="11">
    <source>
        <dbReference type="ARBA" id="ARBA00035686"/>
    </source>
</evidence>
<evidence type="ECO:0000256" key="9">
    <source>
        <dbReference type="ARBA" id="ARBA00023136"/>
    </source>
</evidence>
<evidence type="ECO:0000256" key="5">
    <source>
        <dbReference type="ARBA" id="ARBA00022519"/>
    </source>
</evidence>
<sequence>MVAVSPRSPSAKPMPIHAQDLRKLFVQYKILALLLALAAIWGFFHVATDGAFITSRNVSNLLRQTSITGMLACGMVFVIIAGEIDLSVGSLLGLLGGVAAVLTVNLAWSSWAAVAAVLLLGLAAGGLNGFVVTQLRVPSFIVGLGGMLLYRGILQGITRGATIAPVPADLVYLAQGYLPPVPSSVLAAAVFATMVLSTLLRRRRRAGMAITQAPLWSDALKLGAIGIVLAVFVSMLNRYSGVPLPVLLLLVLLAVFTYVGTQTVLGRHIYAVGGNVEASRLSGINVSGVKMLVFALMGLMCAFAGIINTARLAAGSPSAGTNGELDAIAACFIGGTSMRGGAGTVHGALIGALVMTSLDNGMSMMDVDNYWQLIVKGSILVIAVWIDVLSGAKRD</sequence>
<keyword evidence="5" id="KW-0997">Cell inner membrane</keyword>
<evidence type="ECO:0000256" key="1">
    <source>
        <dbReference type="ARBA" id="ARBA00004429"/>
    </source>
</evidence>
<dbReference type="PANTHER" id="PTHR32196:SF32">
    <property type="entry name" value="XYLOSE TRANSPORT SYSTEM PERMEASE PROTEIN XYLH"/>
    <property type="match status" value="1"/>
</dbReference>